<dbReference type="Proteomes" id="UP000176609">
    <property type="component" value="Unassembled WGS sequence"/>
</dbReference>
<feature type="transmembrane region" description="Helical" evidence="1">
    <location>
        <begin position="82"/>
        <end position="101"/>
    </location>
</feature>
<dbReference type="PANTHER" id="PTHR37422:SF13">
    <property type="entry name" value="LIPOPOLYSACCHARIDE BIOSYNTHESIS PROTEIN PA4999-RELATED"/>
    <property type="match status" value="1"/>
</dbReference>
<feature type="transmembrane region" description="Helical" evidence="1">
    <location>
        <begin position="199"/>
        <end position="217"/>
    </location>
</feature>
<reference evidence="2 3" key="1">
    <citation type="journal article" date="2016" name="Nat. Commun.">
        <title>Thousands of microbial genomes shed light on interconnected biogeochemical processes in an aquifer system.</title>
        <authorList>
            <person name="Anantharaman K."/>
            <person name="Brown C.T."/>
            <person name="Hug L.A."/>
            <person name="Sharon I."/>
            <person name="Castelle C.J."/>
            <person name="Probst A.J."/>
            <person name="Thomas B.C."/>
            <person name="Singh A."/>
            <person name="Wilkins M.J."/>
            <person name="Karaoz U."/>
            <person name="Brodie E.L."/>
            <person name="Williams K.H."/>
            <person name="Hubbard S.S."/>
            <person name="Banfield J.F."/>
        </authorList>
    </citation>
    <scope>NUCLEOTIDE SEQUENCE [LARGE SCALE GENOMIC DNA]</scope>
</reference>
<evidence type="ECO:0000313" key="3">
    <source>
        <dbReference type="Proteomes" id="UP000176609"/>
    </source>
</evidence>
<dbReference type="Pfam" id="PF14559">
    <property type="entry name" value="TPR_19"/>
    <property type="match status" value="1"/>
</dbReference>
<feature type="transmembrane region" description="Helical" evidence="1">
    <location>
        <begin position="30"/>
        <end position="47"/>
    </location>
</feature>
<evidence type="ECO:0000256" key="1">
    <source>
        <dbReference type="SAM" id="Phobius"/>
    </source>
</evidence>
<dbReference type="InterPro" id="IPR011990">
    <property type="entry name" value="TPR-like_helical_dom_sf"/>
</dbReference>
<dbReference type="Gene3D" id="1.25.40.10">
    <property type="entry name" value="Tetratricopeptide repeat domain"/>
    <property type="match status" value="1"/>
</dbReference>
<sequence>MITKEILSKVILTLAICFQLLYFFLPPEILWPLFSLMMLSLIIILYTDKSFIIPKTFSLIFGLFIISQLISGLFSVNQFATILQLSKLLGIYTMIVLIFNLNNDKNSFSKKVLNIICLIGSWWALMGILEFTGRTRTQKDFPLFEPFHWPEIAASFYLLIIPTSVYYFITSTKKFLFKIFAFISSYLIINALLLTQKYLVITLSLFVMITGFIFIRLRNTAKKIDRGGDFKEIVLLIILSLVILPNLYFSFGGNKIPKSIALFQDQYFFYERGDVYRFAKSILPKHFLFGIGTDNFGSAYRQNLVKPWVWSDFASNELLQTAIETGILGLLSETILFIYIAITLFKKIRTSWLQNDVFKFFSTLTLIIFLILSFYNASFRVFPVLLVFFIIFTHLTNRENVLKLYFRNIRVPIFILLFLSFLVFTDASILQLTKRYVMKGQYRKGEVLLNFLKEQPPLLINPKTFVWASSINLANGKHIQAFDNLSSMLKLEPYNLELKYQMASLNFASGKTKQAEEFLETQLVLNPYLPPKYYLNLAKIALDHDDKSRAIIWLDKAILIYPVTTIPSSLFLAQLESTGYLDDLQQIYFYLYELTDDQSSLNSLIKLIY</sequence>
<gene>
    <name evidence="2" type="ORF">A2960_02400</name>
</gene>
<comment type="caution">
    <text evidence="2">The sequence shown here is derived from an EMBL/GenBank/DDBJ whole genome shotgun (WGS) entry which is preliminary data.</text>
</comment>
<keyword evidence="1" id="KW-0472">Membrane</keyword>
<feature type="transmembrane region" description="Helical" evidence="1">
    <location>
        <begin position="59"/>
        <end position="76"/>
    </location>
</feature>
<feature type="transmembrane region" description="Helical" evidence="1">
    <location>
        <begin position="409"/>
        <end position="430"/>
    </location>
</feature>
<dbReference type="SMART" id="SM00028">
    <property type="entry name" value="TPR"/>
    <property type="match status" value="2"/>
</dbReference>
<name>A0A1F6AQK9_9BACT</name>
<feature type="transmembrane region" description="Helical" evidence="1">
    <location>
        <begin position="7"/>
        <end position="24"/>
    </location>
</feature>
<dbReference type="InterPro" id="IPR019734">
    <property type="entry name" value="TPR_rpt"/>
</dbReference>
<dbReference type="PANTHER" id="PTHR37422">
    <property type="entry name" value="TEICHURONIC ACID BIOSYNTHESIS PROTEIN TUAE"/>
    <property type="match status" value="1"/>
</dbReference>
<feature type="transmembrane region" description="Helical" evidence="1">
    <location>
        <begin position="229"/>
        <end position="249"/>
    </location>
</feature>
<protein>
    <submittedName>
        <fullName evidence="2">Uncharacterized protein</fullName>
    </submittedName>
</protein>
<feature type="transmembrane region" description="Helical" evidence="1">
    <location>
        <begin position="381"/>
        <end position="397"/>
    </location>
</feature>
<keyword evidence="1" id="KW-1133">Transmembrane helix</keyword>
<feature type="transmembrane region" description="Helical" evidence="1">
    <location>
        <begin position="176"/>
        <end position="193"/>
    </location>
</feature>
<dbReference type="InterPro" id="IPR051533">
    <property type="entry name" value="WaaL-like"/>
</dbReference>
<dbReference type="SUPFAM" id="SSF48452">
    <property type="entry name" value="TPR-like"/>
    <property type="match status" value="1"/>
</dbReference>
<evidence type="ECO:0000313" key="2">
    <source>
        <dbReference type="EMBL" id="OGG26975.1"/>
    </source>
</evidence>
<dbReference type="AlphaFoldDB" id="A0A1F6AQK9"/>
<accession>A0A1F6AQK9</accession>
<feature type="transmembrane region" description="Helical" evidence="1">
    <location>
        <begin position="113"/>
        <end position="132"/>
    </location>
</feature>
<feature type="transmembrane region" description="Helical" evidence="1">
    <location>
        <begin position="357"/>
        <end position="375"/>
    </location>
</feature>
<organism evidence="2 3">
    <name type="scientific">Candidatus Gottesmanbacteria bacterium RIFCSPLOWO2_01_FULL_39_12b</name>
    <dbReference type="NCBI Taxonomy" id="1798388"/>
    <lineage>
        <taxon>Bacteria</taxon>
        <taxon>Candidatus Gottesmaniibacteriota</taxon>
    </lineage>
</organism>
<keyword evidence="1" id="KW-0812">Transmembrane</keyword>
<feature type="transmembrane region" description="Helical" evidence="1">
    <location>
        <begin position="152"/>
        <end position="169"/>
    </location>
</feature>
<proteinExistence type="predicted"/>
<dbReference type="EMBL" id="MFJR01000007">
    <property type="protein sequence ID" value="OGG26975.1"/>
    <property type="molecule type" value="Genomic_DNA"/>
</dbReference>
<feature type="transmembrane region" description="Helical" evidence="1">
    <location>
        <begin position="326"/>
        <end position="345"/>
    </location>
</feature>